<dbReference type="EMBL" id="CP014227">
    <property type="protein sequence ID" value="AMD85050.1"/>
    <property type="molecule type" value="Genomic_DNA"/>
</dbReference>
<dbReference type="EMBL" id="LT906449">
    <property type="protein sequence ID" value="SNV05551.1"/>
    <property type="molecule type" value="Genomic_DNA"/>
</dbReference>
<keyword evidence="4" id="KW-1185">Reference proteome</keyword>
<evidence type="ECO:0000256" key="1">
    <source>
        <dbReference type="SAM" id="Phobius"/>
    </source>
</evidence>
<evidence type="ECO:0000313" key="4">
    <source>
        <dbReference type="Proteomes" id="UP000065822"/>
    </source>
</evidence>
<dbReference type="Proteomes" id="UP000215539">
    <property type="component" value="Chromosome 1"/>
</dbReference>
<feature type="transmembrane region" description="Helical" evidence="1">
    <location>
        <begin position="112"/>
        <end position="131"/>
    </location>
</feature>
<evidence type="ECO:0000313" key="5">
    <source>
        <dbReference type="Proteomes" id="UP000215539"/>
    </source>
</evidence>
<keyword evidence="1" id="KW-0472">Membrane</keyword>
<dbReference type="KEGG" id="chg:AXF12_05660"/>
<evidence type="ECO:0000313" key="3">
    <source>
        <dbReference type="EMBL" id="SNV05551.1"/>
    </source>
</evidence>
<protein>
    <recommendedName>
        <fullName evidence="6">Cytochrome d ubiquinol oxidase subunit II</fullName>
    </recommendedName>
</protein>
<reference evidence="3 5" key="2">
    <citation type="submission" date="2017-06" db="EMBL/GenBank/DDBJ databases">
        <authorList>
            <consortium name="Pathogen Informatics"/>
        </authorList>
    </citation>
    <scope>NUCLEOTIDE SEQUENCE [LARGE SCALE GENOMIC DNA]</scope>
    <source>
        <strain evidence="3 5">NCTC12947</strain>
    </source>
</reference>
<accession>A0AAX2GVU1</accession>
<keyword evidence="1" id="KW-0812">Transmembrane</keyword>
<evidence type="ECO:0000313" key="2">
    <source>
        <dbReference type="EMBL" id="AMD85050.1"/>
    </source>
</evidence>
<name>A0AAX2GVU1_9FLAO</name>
<dbReference type="AlphaFoldDB" id="A0AAX2GVU1"/>
<feature type="transmembrane region" description="Helical" evidence="1">
    <location>
        <begin position="74"/>
        <end position="92"/>
    </location>
</feature>
<dbReference type="Proteomes" id="UP000065822">
    <property type="component" value="Chromosome"/>
</dbReference>
<organism evidence="3 5">
    <name type="scientific">Capnocytophaga haemolytica</name>
    <dbReference type="NCBI Taxonomy" id="45243"/>
    <lineage>
        <taxon>Bacteria</taxon>
        <taxon>Pseudomonadati</taxon>
        <taxon>Bacteroidota</taxon>
        <taxon>Flavobacteriia</taxon>
        <taxon>Flavobacteriales</taxon>
        <taxon>Flavobacteriaceae</taxon>
        <taxon>Capnocytophaga</taxon>
    </lineage>
</organism>
<proteinExistence type="predicted"/>
<sequence length="159" mass="17766">MKNLSRLALVQALLSTISGVLISKMSLIGRVGVSLAYREYTIFKTWWKTALLLFAIQVVLIVILQVVRSKTGAALGRLVALLLLVVGFIGAYLTYDDFTNTSHKVMKASFHFGFYLFWAAWAITCLYFLFFHRKGESNSQHLAAPSETSTNEPPLITSE</sequence>
<feature type="transmembrane region" description="Helical" evidence="1">
    <location>
        <begin position="46"/>
        <end position="67"/>
    </location>
</feature>
<dbReference type="RefSeq" id="WP_066429093.1">
    <property type="nucleotide sequence ID" value="NZ_CP014227.1"/>
</dbReference>
<reference evidence="2 4" key="1">
    <citation type="submission" date="2016-02" db="EMBL/GenBank/DDBJ databases">
        <authorList>
            <person name="Holder M.E."/>
            <person name="Ajami N.J."/>
            <person name="Petrosino J.F."/>
        </authorList>
    </citation>
    <scope>NUCLEOTIDE SEQUENCE [LARGE SCALE GENOMIC DNA]</scope>
    <source>
        <strain evidence="2 4">CCUG 32990</strain>
    </source>
</reference>
<evidence type="ECO:0008006" key="6">
    <source>
        <dbReference type="Google" id="ProtNLM"/>
    </source>
</evidence>
<keyword evidence="1" id="KW-1133">Transmembrane helix</keyword>
<gene>
    <name evidence="2" type="ORF">AXF12_05660</name>
    <name evidence="3" type="ORF">SAMEA44541418_00591</name>
</gene>